<dbReference type="SUPFAM" id="SSF100895">
    <property type="entry name" value="Kazal-type serine protease inhibitors"/>
    <property type="match status" value="1"/>
</dbReference>
<dbReference type="SMART" id="SM00280">
    <property type="entry name" value="KAZAL"/>
    <property type="match status" value="1"/>
</dbReference>
<evidence type="ECO:0000259" key="8">
    <source>
        <dbReference type="PROSITE" id="PS51465"/>
    </source>
</evidence>
<evidence type="ECO:0000256" key="4">
    <source>
        <dbReference type="ARBA" id="ARBA00023157"/>
    </source>
</evidence>
<dbReference type="Gene3D" id="3.30.60.30">
    <property type="match status" value="1"/>
</dbReference>
<keyword evidence="3 6" id="KW-0732">Signal</keyword>
<dbReference type="InterPro" id="IPR002350">
    <property type="entry name" value="Kazal_dom"/>
</dbReference>
<proteinExistence type="predicted"/>
<feature type="chain" id="PRO_5046804846" evidence="6">
    <location>
        <begin position="22"/>
        <end position="152"/>
    </location>
</feature>
<evidence type="ECO:0000256" key="6">
    <source>
        <dbReference type="SAM" id="SignalP"/>
    </source>
</evidence>
<evidence type="ECO:0000256" key="2">
    <source>
        <dbReference type="ARBA" id="ARBA00022525"/>
    </source>
</evidence>
<dbReference type="PANTHER" id="PTHR14186">
    <property type="entry name" value="INSULIN-LIKE GROWTH FACTOR BINDING PROTEIN-RELATED"/>
    <property type="match status" value="1"/>
</dbReference>
<feature type="domain" description="IGFBP N-terminal" evidence="7">
    <location>
        <begin position="22"/>
        <end position="104"/>
    </location>
</feature>
<evidence type="ECO:0000256" key="1">
    <source>
        <dbReference type="ARBA" id="ARBA00004613"/>
    </source>
</evidence>
<feature type="domain" description="Kazal-like" evidence="8">
    <location>
        <begin position="80"/>
        <end position="145"/>
    </location>
</feature>
<evidence type="ECO:0000256" key="3">
    <source>
        <dbReference type="ARBA" id="ARBA00022729"/>
    </source>
</evidence>
<dbReference type="InterPro" id="IPR009030">
    <property type="entry name" value="Growth_fac_rcpt_cys_sf"/>
</dbReference>
<keyword evidence="2" id="KW-0964">Secreted</keyword>
<dbReference type="InterPro" id="IPR000867">
    <property type="entry name" value="IGFBP-like"/>
</dbReference>
<gene>
    <name evidence="10" type="primary">LOC106470837</name>
</gene>
<comment type="subcellular location">
    <subcellularLocation>
        <location evidence="1">Secreted</location>
    </subcellularLocation>
</comment>
<sequence>MKQMLARTALLLAALTAVVFGAEKECGPCIPEACSPPTKCLAGMVKDRCGCCFVCGQLEGQLCDYEAASLPQKYKHGHCGDNMECRLRNDLPPGDPPEALCFCLEEEPLCGNDGQTYGTSCQLNQARNKRRDDGLHAVSRGPCESGEYTYMS</sequence>
<dbReference type="SUPFAM" id="SSF57184">
    <property type="entry name" value="Growth factor receptor domain"/>
    <property type="match status" value="1"/>
</dbReference>
<dbReference type="Pfam" id="PF07648">
    <property type="entry name" value="Kazal_2"/>
    <property type="match status" value="1"/>
</dbReference>
<dbReference type="CDD" id="cd00104">
    <property type="entry name" value="KAZAL_FS"/>
    <property type="match status" value="1"/>
</dbReference>
<feature type="signal peptide" evidence="6">
    <location>
        <begin position="1"/>
        <end position="21"/>
    </location>
</feature>
<dbReference type="InterPro" id="IPR011390">
    <property type="entry name" value="IGFBP_rP_mac25"/>
</dbReference>
<protein>
    <submittedName>
        <fullName evidence="10">Insulin-like growth factor-binding protein-related protein 1</fullName>
    </submittedName>
</protein>
<dbReference type="RefSeq" id="XP_013786862.1">
    <property type="nucleotide sequence ID" value="XM_013931408.2"/>
</dbReference>
<dbReference type="Pfam" id="PF00219">
    <property type="entry name" value="IGFBP"/>
    <property type="match status" value="1"/>
</dbReference>
<dbReference type="GeneID" id="106470837"/>
<name>A0ABM1BQS9_LIMPO</name>
<reference evidence="10" key="1">
    <citation type="submission" date="2025-08" db="UniProtKB">
        <authorList>
            <consortium name="RefSeq"/>
        </authorList>
    </citation>
    <scope>IDENTIFICATION</scope>
    <source>
        <tissue evidence="10">Muscle</tissue>
    </source>
</reference>
<evidence type="ECO:0000256" key="5">
    <source>
        <dbReference type="ARBA" id="ARBA00023319"/>
    </source>
</evidence>
<dbReference type="Proteomes" id="UP000694941">
    <property type="component" value="Unplaced"/>
</dbReference>
<keyword evidence="9" id="KW-1185">Reference proteome</keyword>
<keyword evidence="4" id="KW-1015">Disulfide bond</keyword>
<accession>A0ABM1BQS9</accession>
<dbReference type="PROSITE" id="PS51323">
    <property type="entry name" value="IGFBP_N_2"/>
    <property type="match status" value="1"/>
</dbReference>
<keyword evidence="5" id="KW-0393">Immunoglobulin domain</keyword>
<evidence type="ECO:0000313" key="10">
    <source>
        <dbReference type="RefSeq" id="XP_013786862.1"/>
    </source>
</evidence>
<dbReference type="PANTHER" id="PTHR14186:SF19">
    <property type="entry name" value="INSULIN-LIKE GROWTH FACTOR-BINDING PROTEIN 7"/>
    <property type="match status" value="1"/>
</dbReference>
<dbReference type="Gene3D" id="4.10.40.20">
    <property type="match status" value="1"/>
</dbReference>
<organism evidence="9 10">
    <name type="scientific">Limulus polyphemus</name>
    <name type="common">Atlantic horseshoe crab</name>
    <dbReference type="NCBI Taxonomy" id="6850"/>
    <lineage>
        <taxon>Eukaryota</taxon>
        <taxon>Metazoa</taxon>
        <taxon>Ecdysozoa</taxon>
        <taxon>Arthropoda</taxon>
        <taxon>Chelicerata</taxon>
        <taxon>Merostomata</taxon>
        <taxon>Xiphosura</taxon>
        <taxon>Limulidae</taxon>
        <taxon>Limulus</taxon>
    </lineage>
</organism>
<dbReference type="PROSITE" id="PS51465">
    <property type="entry name" value="KAZAL_2"/>
    <property type="match status" value="1"/>
</dbReference>
<evidence type="ECO:0000259" key="7">
    <source>
        <dbReference type="PROSITE" id="PS51323"/>
    </source>
</evidence>
<dbReference type="InterPro" id="IPR036058">
    <property type="entry name" value="Kazal_dom_sf"/>
</dbReference>
<evidence type="ECO:0000313" key="9">
    <source>
        <dbReference type="Proteomes" id="UP000694941"/>
    </source>
</evidence>